<keyword evidence="2" id="KW-0812">Transmembrane</keyword>
<evidence type="ECO:0000256" key="3">
    <source>
        <dbReference type="ARBA" id="ARBA00022989"/>
    </source>
</evidence>
<evidence type="ECO:0000259" key="6">
    <source>
        <dbReference type="PROSITE" id="PS50041"/>
    </source>
</evidence>
<sequence>MELSIFLKLTFIFLLNWNKFGPNDAGGCQMLSIDVGCPECTYNGHCVPGSVPVDTWTSFALQTQRELQIDEPFYHVSILDAHNAYNNRADGYGKNDTCAWPPPYNELCLGVANQEFSITDMLNMGIRGVELDNWFCKEEMRLAHLGTDLRLACQEDDKLFSEGIKEIADWLNKETNLHEIVRIYINEKQDQGHDELVNGPIEEYLGSRVFTPRDLNETYGGVWPTIRQLRKDGKNVVIATGSTAGSGELYTHGDVFIHKLFWSDRRFKLFTPYPECGGKTDENAVRYYSDSTHWPLISDGPTNVGVVTDYWELLKCRIQYPAGDHVNPQLMKTAVFTWAEGEPSSPLLSNTCVMMKGTDNRWYVGECDEEMYYACQHVHDLNNWILSEHRGPYTLTEHVCPPYYKFSVPQNGYRHQKLIEASRGESVWINYSPWLPYYEEPSLEPLTTPKSGSATMHVLWKIWIVFAAATMTNLILWG</sequence>
<keyword evidence="8" id="KW-1185">Reference proteome</keyword>
<dbReference type="Proteomes" id="UP001152320">
    <property type="component" value="Chromosome 2"/>
</dbReference>
<dbReference type="Gene3D" id="3.20.20.190">
    <property type="entry name" value="Phosphatidylinositol (PI) phosphodiesterase"/>
    <property type="match status" value="1"/>
</dbReference>
<dbReference type="PROSITE" id="PS50007">
    <property type="entry name" value="PIPLC_X_DOMAIN"/>
    <property type="match status" value="1"/>
</dbReference>
<name>A0A9Q1CKR5_HOLLE</name>
<feature type="signal peptide" evidence="5">
    <location>
        <begin position="1"/>
        <end position="25"/>
    </location>
</feature>
<dbReference type="InterPro" id="IPR016187">
    <property type="entry name" value="CTDL_fold"/>
</dbReference>
<dbReference type="PROSITE" id="PS50041">
    <property type="entry name" value="C_TYPE_LECTIN_2"/>
    <property type="match status" value="1"/>
</dbReference>
<comment type="caution">
    <text evidence="7">The sequence shown here is derived from an EMBL/GenBank/DDBJ whole genome shotgun (WGS) entry which is preliminary data.</text>
</comment>
<dbReference type="EMBL" id="JAIZAY010000002">
    <property type="protein sequence ID" value="KAJ8047111.1"/>
    <property type="molecule type" value="Genomic_DNA"/>
</dbReference>
<dbReference type="OrthoDB" id="7984201at2759"/>
<accession>A0A9Q1CKR5</accession>
<dbReference type="SUPFAM" id="SSF51695">
    <property type="entry name" value="PLC-like phosphodiesterases"/>
    <property type="match status" value="1"/>
</dbReference>
<proteinExistence type="predicted"/>
<feature type="chain" id="PRO_5040361647" description="C-type lectin domain-containing protein" evidence="5">
    <location>
        <begin position="26"/>
        <end position="478"/>
    </location>
</feature>
<keyword evidence="4" id="KW-0472">Membrane</keyword>
<dbReference type="Pfam" id="PF26178">
    <property type="entry name" value="PI-PLC_cat"/>
    <property type="match status" value="1"/>
</dbReference>
<dbReference type="InterPro" id="IPR017946">
    <property type="entry name" value="PLC-like_Pdiesterase_TIM-brl"/>
</dbReference>
<dbReference type="GO" id="GO:0008081">
    <property type="term" value="F:phosphoric diester hydrolase activity"/>
    <property type="evidence" value="ECO:0007669"/>
    <property type="project" value="InterPro"/>
</dbReference>
<dbReference type="InterPro" id="IPR016186">
    <property type="entry name" value="C-type_lectin-like/link_sf"/>
</dbReference>
<evidence type="ECO:0000256" key="1">
    <source>
        <dbReference type="ARBA" id="ARBA00004370"/>
    </source>
</evidence>
<dbReference type="SUPFAM" id="SSF56436">
    <property type="entry name" value="C-type lectin-like"/>
    <property type="match status" value="1"/>
</dbReference>
<feature type="domain" description="C-type lectin" evidence="6">
    <location>
        <begin position="338"/>
        <end position="376"/>
    </location>
</feature>
<evidence type="ECO:0000313" key="7">
    <source>
        <dbReference type="EMBL" id="KAJ8047111.1"/>
    </source>
</evidence>
<comment type="subcellular location">
    <subcellularLocation>
        <location evidence="1">Membrane</location>
    </subcellularLocation>
</comment>
<organism evidence="7 8">
    <name type="scientific">Holothuria leucospilota</name>
    <name type="common">Black long sea cucumber</name>
    <name type="synonym">Mertensiothuria leucospilota</name>
    <dbReference type="NCBI Taxonomy" id="206669"/>
    <lineage>
        <taxon>Eukaryota</taxon>
        <taxon>Metazoa</taxon>
        <taxon>Echinodermata</taxon>
        <taxon>Eleutherozoa</taxon>
        <taxon>Echinozoa</taxon>
        <taxon>Holothuroidea</taxon>
        <taxon>Aspidochirotacea</taxon>
        <taxon>Aspidochirotida</taxon>
        <taxon>Holothuriidae</taxon>
        <taxon>Holothuria</taxon>
    </lineage>
</organism>
<evidence type="ECO:0000313" key="8">
    <source>
        <dbReference type="Proteomes" id="UP001152320"/>
    </source>
</evidence>
<reference evidence="7" key="1">
    <citation type="submission" date="2021-10" db="EMBL/GenBank/DDBJ databases">
        <title>Tropical sea cucumber genome reveals ecological adaptation and Cuvierian tubules defense mechanism.</title>
        <authorList>
            <person name="Chen T."/>
        </authorList>
    </citation>
    <scope>NUCLEOTIDE SEQUENCE</scope>
    <source>
        <strain evidence="7">Nanhai2018</strain>
        <tissue evidence="7">Muscle</tissue>
    </source>
</reference>
<evidence type="ECO:0000256" key="2">
    <source>
        <dbReference type="ARBA" id="ARBA00022692"/>
    </source>
</evidence>
<evidence type="ECO:0000256" key="5">
    <source>
        <dbReference type="SAM" id="SignalP"/>
    </source>
</evidence>
<keyword evidence="3" id="KW-1133">Transmembrane helix</keyword>
<keyword evidence="5" id="KW-0732">Signal</keyword>
<evidence type="ECO:0000256" key="4">
    <source>
        <dbReference type="ARBA" id="ARBA00023136"/>
    </source>
</evidence>
<dbReference type="PANTHER" id="PTHR35518">
    <property type="entry name" value="MAINTENANCE OF TELOMOERE CAPPING"/>
    <property type="match status" value="1"/>
</dbReference>
<dbReference type="InterPro" id="IPR001304">
    <property type="entry name" value="C-type_lectin-like"/>
</dbReference>
<dbReference type="GO" id="GO:0016020">
    <property type="term" value="C:membrane"/>
    <property type="evidence" value="ECO:0007669"/>
    <property type="project" value="UniProtKB-SubCell"/>
</dbReference>
<dbReference type="GO" id="GO:0006629">
    <property type="term" value="P:lipid metabolic process"/>
    <property type="evidence" value="ECO:0007669"/>
    <property type="project" value="InterPro"/>
</dbReference>
<dbReference type="InterPro" id="IPR051008">
    <property type="entry name" value="Telomere_Capping_Maintenance"/>
</dbReference>
<protein>
    <recommendedName>
        <fullName evidence="6">C-type lectin domain-containing protein</fullName>
    </recommendedName>
</protein>
<dbReference type="Gene3D" id="3.10.100.10">
    <property type="entry name" value="Mannose-Binding Protein A, subunit A"/>
    <property type="match status" value="1"/>
</dbReference>
<dbReference type="PANTHER" id="PTHR35518:SF2">
    <property type="entry name" value="MAINTENANCE OF TELOMERE CAPPING PROTEIN 6"/>
    <property type="match status" value="1"/>
</dbReference>
<dbReference type="AlphaFoldDB" id="A0A9Q1CKR5"/>
<gene>
    <name evidence="7" type="ORF">HOLleu_06016</name>
</gene>